<keyword evidence="1" id="KW-0812">Transmembrane</keyword>
<evidence type="ECO:0000313" key="2">
    <source>
        <dbReference type="EMBL" id="CAF1033834.1"/>
    </source>
</evidence>
<gene>
    <name evidence="3" type="ORF">FNK824_LOCUS8688</name>
    <name evidence="2" type="ORF">SEV965_LOCUS12454</name>
</gene>
<dbReference type="Proteomes" id="UP000663889">
    <property type="component" value="Unassembled WGS sequence"/>
</dbReference>
<organism evidence="2 4">
    <name type="scientific">Rotaria sordida</name>
    <dbReference type="NCBI Taxonomy" id="392033"/>
    <lineage>
        <taxon>Eukaryota</taxon>
        <taxon>Metazoa</taxon>
        <taxon>Spiralia</taxon>
        <taxon>Gnathifera</taxon>
        <taxon>Rotifera</taxon>
        <taxon>Eurotatoria</taxon>
        <taxon>Bdelloidea</taxon>
        <taxon>Philodinida</taxon>
        <taxon>Philodinidae</taxon>
        <taxon>Rotaria</taxon>
    </lineage>
</organism>
<dbReference type="AlphaFoldDB" id="A0A814J6G6"/>
<dbReference type="EMBL" id="CAJNOU010000564">
    <property type="protein sequence ID" value="CAF1033834.1"/>
    <property type="molecule type" value="Genomic_DNA"/>
</dbReference>
<comment type="caution">
    <text evidence="2">The sequence shown here is derived from an EMBL/GenBank/DDBJ whole genome shotgun (WGS) entry which is preliminary data.</text>
</comment>
<protein>
    <submittedName>
        <fullName evidence="2">Uncharacterized protein</fullName>
    </submittedName>
</protein>
<name>A0A814J6G6_9BILA</name>
<proteinExistence type="predicted"/>
<reference evidence="2" key="1">
    <citation type="submission" date="2021-02" db="EMBL/GenBank/DDBJ databases">
        <authorList>
            <person name="Nowell W R."/>
        </authorList>
    </citation>
    <scope>NUCLEOTIDE SEQUENCE</scope>
</reference>
<sequence>MNTDKLKSNKTRLKSNERLRQKSTEYLFQPIVQTNDINNQCKPPSPFQTGLKYLKLLGQIKRQNENISIDTSEIKSTIIDRLECTSAFSTNYYAPLPSLSTNLINKSIQVDNFDELSYKTAINNNNNNTNYYYYSNLSFYEFLFSSILLLLFISIILFIQLNSYPIHCLINKKFWYYSNDLSNGFQCENTNIEIYYFEIYSIIYQIEIKKNFKSINCLGFDILSCLPIDYLLIPKGHIIHRNDQLIKYCNYTQKIHCQNQSLNILPYEYKWNLKNNHFHELFHCSCLTYSNNTKCFHFKINNQCDLYIPWFNYCFKHSTTSSICQAYIKKL</sequence>
<accession>A0A814J6G6</accession>
<dbReference type="EMBL" id="CAJOBE010000868">
    <property type="protein sequence ID" value="CAF3693747.1"/>
    <property type="molecule type" value="Genomic_DNA"/>
</dbReference>
<evidence type="ECO:0000313" key="3">
    <source>
        <dbReference type="EMBL" id="CAF3693747.1"/>
    </source>
</evidence>
<feature type="transmembrane region" description="Helical" evidence="1">
    <location>
        <begin position="142"/>
        <end position="161"/>
    </location>
</feature>
<keyword evidence="1" id="KW-0472">Membrane</keyword>
<dbReference type="Proteomes" id="UP000663874">
    <property type="component" value="Unassembled WGS sequence"/>
</dbReference>
<keyword evidence="1" id="KW-1133">Transmembrane helix</keyword>
<evidence type="ECO:0000256" key="1">
    <source>
        <dbReference type="SAM" id="Phobius"/>
    </source>
</evidence>
<evidence type="ECO:0000313" key="4">
    <source>
        <dbReference type="Proteomes" id="UP000663889"/>
    </source>
</evidence>